<evidence type="ECO:0000313" key="3">
    <source>
        <dbReference type="EMBL" id="KXZ46165.1"/>
    </source>
</evidence>
<accession>A0A150G9C9</accession>
<dbReference type="PANTHER" id="PTHR11786">
    <property type="entry name" value="N-HYDROXYARYLAMINE O-ACETYLTRANSFERASE"/>
    <property type="match status" value="1"/>
</dbReference>
<dbReference type="GO" id="GO:0016407">
    <property type="term" value="F:acetyltransferase activity"/>
    <property type="evidence" value="ECO:0007669"/>
    <property type="project" value="InterPro"/>
</dbReference>
<dbReference type="Proteomes" id="UP000075714">
    <property type="component" value="Unassembled WGS sequence"/>
</dbReference>
<name>A0A150G9C9_GONPE</name>
<comment type="similarity">
    <text evidence="1">Belongs to the arylamine N-acetyltransferase family.</text>
</comment>
<feature type="region of interest" description="Disordered" evidence="2">
    <location>
        <begin position="257"/>
        <end position="294"/>
    </location>
</feature>
<feature type="compositionally biased region" description="Low complexity" evidence="2">
    <location>
        <begin position="269"/>
        <end position="294"/>
    </location>
</feature>
<feature type="region of interest" description="Disordered" evidence="2">
    <location>
        <begin position="340"/>
        <end position="362"/>
    </location>
</feature>
<dbReference type="OrthoDB" id="10260017at2759"/>
<dbReference type="PANTHER" id="PTHR11786:SF0">
    <property type="entry name" value="ARYLAMINE N-ACETYLTRANSFERASE 4-RELATED"/>
    <property type="match status" value="1"/>
</dbReference>
<feature type="compositionally biased region" description="Basic and acidic residues" evidence="2">
    <location>
        <begin position="342"/>
        <end position="356"/>
    </location>
</feature>
<dbReference type="AlphaFoldDB" id="A0A150G9C9"/>
<organism evidence="3 4">
    <name type="scientific">Gonium pectorale</name>
    <name type="common">Green alga</name>
    <dbReference type="NCBI Taxonomy" id="33097"/>
    <lineage>
        <taxon>Eukaryota</taxon>
        <taxon>Viridiplantae</taxon>
        <taxon>Chlorophyta</taxon>
        <taxon>core chlorophytes</taxon>
        <taxon>Chlorophyceae</taxon>
        <taxon>CS clade</taxon>
        <taxon>Chlamydomonadales</taxon>
        <taxon>Volvocaceae</taxon>
        <taxon>Gonium</taxon>
    </lineage>
</organism>
<evidence type="ECO:0000313" key="4">
    <source>
        <dbReference type="Proteomes" id="UP000075714"/>
    </source>
</evidence>
<evidence type="ECO:0000256" key="1">
    <source>
        <dbReference type="ARBA" id="ARBA00006547"/>
    </source>
</evidence>
<dbReference type="Gene3D" id="3.30.2140.20">
    <property type="match status" value="1"/>
</dbReference>
<feature type="region of interest" description="Disordered" evidence="2">
    <location>
        <begin position="162"/>
        <end position="192"/>
    </location>
</feature>
<reference evidence="4" key="1">
    <citation type="journal article" date="2016" name="Nat. Commun.">
        <title>The Gonium pectorale genome demonstrates co-option of cell cycle regulation during the evolution of multicellularity.</title>
        <authorList>
            <person name="Hanschen E.R."/>
            <person name="Marriage T.N."/>
            <person name="Ferris P.J."/>
            <person name="Hamaji T."/>
            <person name="Toyoda A."/>
            <person name="Fujiyama A."/>
            <person name="Neme R."/>
            <person name="Noguchi H."/>
            <person name="Minakuchi Y."/>
            <person name="Suzuki M."/>
            <person name="Kawai-Toyooka H."/>
            <person name="Smith D.R."/>
            <person name="Sparks H."/>
            <person name="Anderson J."/>
            <person name="Bakaric R."/>
            <person name="Luria V."/>
            <person name="Karger A."/>
            <person name="Kirschner M.W."/>
            <person name="Durand P.M."/>
            <person name="Michod R.E."/>
            <person name="Nozaki H."/>
            <person name="Olson B.J."/>
        </authorList>
    </citation>
    <scope>NUCLEOTIDE SEQUENCE [LARGE SCALE GENOMIC DNA]</scope>
    <source>
        <strain evidence="4">NIES-2863</strain>
    </source>
</reference>
<dbReference type="InterPro" id="IPR038765">
    <property type="entry name" value="Papain-like_cys_pep_sf"/>
</dbReference>
<feature type="compositionally biased region" description="Low complexity" evidence="2">
    <location>
        <begin position="170"/>
        <end position="192"/>
    </location>
</feature>
<proteinExistence type="inferred from homology"/>
<dbReference type="InterPro" id="IPR001447">
    <property type="entry name" value="Arylamine_N-AcTrfase"/>
</dbReference>
<evidence type="ECO:0000256" key="2">
    <source>
        <dbReference type="SAM" id="MobiDB-lite"/>
    </source>
</evidence>
<dbReference type="Pfam" id="PF00797">
    <property type="entry name" value="Acetyltransf_2"/>
    <property type="match status" value="1"/>
</dbReference>
<dbReference type="EMBL" id="LSYV01000047">
    <property type="protein sequence ID" value="KXZ46165.1"/>
    <property type="molecule type" value="Genomic_DNA"/>
</dbReference>
<gene>
    <name evidence="3" type="ORF">GPECTOR_46g234</name>
</gene>
<keyword evidence="4" id="KW-1185">Reference proteome</keyword>
<comment type="caution">
    <text evidence="3">The sequence shown here is derived from an EMBL/GenBank/DDBJ whole genome shotgun (WGS) entry which is preliminary data.</text>
</comment>
<protein>
    <submittedName>
        <fullName evidence="3">Uncharacterized protein</fullName>
    </submittedName>
</protein>
<dbReference type="SUPFAM" id="SSF54001">
    <property type="entry name" value="Cysteine proteinases"/>
    <property type="match status" value="1"/>
</dbReference>
<sequence length="415" mass="42755">MDVDAYLRAIGLERAAVDPSSPQSLHAIYSRHVQELPFCTIPILCGSPVEPTLNIASLTNKMLVRREGGVCFEQATLLGAALQALGFTVTILGGEVWRGAWTPPLTHASVLVSFPPDSGEPPRFCDVGYSLRPSEPLPLLEGRTTWTADGRGFRLERLLEQEGEQGQERGGAAADGQAGAAPEEVPEATAGEPAGPAIEVWTLHMCMQGEWALHHRFSLAPRLPPDFASAIAWLSTPASPFMAGQVKYVVRSGSGGSAAPAHMAVSSGPSTSTQASITTTATTTAPAPASSVASAASSAPRTSCHQELLLQADCPTVAELLAGELRCASGAPPHHLLATAQQRHDAEATAAEREGGQPEPAAAAAAGVAEHVAAGCGRLRTRLQRRGLATALAAAVVLAAVTVRAAAARGPVAGA</sequence>
<dbReference type="InterPro" id="IPR053710">
    <property type="entry name" value="Arylamine_NAT_domain_sf"/>
</dbReference>